<gene>
    <name evidence="1" type="ORF">P5673_021512</name>
</gene>
<organism evidence="1 2">
    <name type="scientific">Acropora cervicornis</name>
    <name type="common">Staghorn coral</name>
    <dbReference type="NCBI Taxonomy" id="6130"/>
    <lineage>
        <taxon>Eukaryota</taxon>
        <taxon>Metazoa</taxon>
        <taxon>Cnidaria</taxon>
        <taxon>Anthozoa</taxon>
        <taxon>Hexacorallia</taxon>
        <taxon>Scleractinia</taxon>
        <taxon>Astrocoeniina</taxon>
        <taxon>Acroporidae</taxon>
        <taxon>Acropora</taxon>
    </lineage>
</organism>
<accession>A0AAD9V0B2</accession>
<proteinExistence type="predicted"/>
<dbReference type="AlphaFoldDB" id="A0AAD9V0B2"/>
<reference evidence="1" key="2">
    <citation type="journal article" date="2023" name="Science">
        <title>Genomic signatures of disease resistance in endangered staghorn corals.</title>
        <authorList>
            <person name="Vollmer S.V."/>
            <person name="Selwyn J.D."/>
            <person name="Despard B.A."/>
            <person name="Roesel C.L."/>
        </authorList>
    </citation>
    <scope>NUCLEOTIDE SEQUENCE</scope>
    <source>
        <strain evidence="1">K2</strain>
    </source>
</reference>
<dbReference type="EMBL" id="JARQWQ010000055">
    <property type="protein sequence ID" value="KAK2556594.1"/>
    <property type="molecule type" value="Genomic_DNA"/>
</dbReference>
<name>A0AAD9V0B2_ACRCE</name>
<reference evidence="1" key="1">
    <citation type="journal article" date="2023" name="G3 (Bethesda)">
        <title>Whole genome assembly and annotation of the endangered Caribbean coral Acropora cervicornis.</title>
        <authorList>
            <person name="Selwyn J.D."/>
            <person name="Vollmer S.V."/>
        </authorList>
    </citation>
    <scope>NUCLEOTIDE SEQUENCE</scope>
    <source>
        <strain evidence="1">K2</strain>
    </source>
</reference>
<keyword evidence="2" id="KW-1185">Reference proteome</keyword>
<sequence>MYATFKSCIFDKSVHKNKSSGDFRYLTAARRYRSRQRLQLLSSVCYMQYLLGEISKLVLSFVN</sequence>
<dbReference type="Proteomes" id="UP001249851">
    <property type="component" value="Unassembled WGS sequence"/>
</dbReference>
<comment type="caution">
    <text evidence="1">The sequence shown here is derived from an EMBL/GenBank/DDBJ whole genome shotgun (WGS) entry which is preliminary data.</text>
</comment>
<protein>
    <submittedName>
        <fullName evidence="1">Uncharacterized protein</fullName>
    </submittedName>
</protein>
<evidence type="ECO:0000313" key="1">
    <source>
        <dbReference type="EMBL" id="KAK2556594.1"/>
    </source>
</evidence>
<evidence type="ECO:0000313" key="2">
    <source>
        <dbReference type="Proteomes" id="UP001249851"/>
    </source>
</evidence>